<dbReference type="eggNOG" id="COG4403">
    <property type="taxonomic scope" value="Bacteria"/>
</dbReference>
<dbReference type="InterPro" id="IPR000719">
    <property type="entry name" value="Prot_kinase_dom"/>
</dbReference>
<comment type="catalytic activity">
    <reaction evidence="8">
        <text>L-seryl-[protein] + ATP = O-phospho-L-seryl-[protein] + ADP + H(+)</text>
        <dbReference type="Rhea" id="RHEA:17989"/>
        <dbReference type="Rhea" id="RHEA-COMP:9863"/>
        <dbReference type="Rhea" id="RHEA-COMP:11604"/>
        <dbReference type="ChEBI" id="CHEBI:15378"/>
        <dbReference type="ChEBI" id="CHEBI:29999"/>
        <dbReference type="ChEBI" id="CHEBI:30616"/>
        <dbReference type="ChEBI" id="CHEBI:83421"/>
        <dbReference type="ChEBI" id="CHEBI:456216"/>
        <dbReference type="EC" id="2.7.11.1"/>
    </reaction>
</comment>
<dbReference type="Gene3D" id="1.50.10.20">
    <property type="match status" value="1"/>
</dbReference>
<dbReference type="STRING" id="714943.Mucpa_2919"/>
<keyword evidence="2 10" id="KW-0723">Serine/threonine-protein kinase</keyword>
<keyword evidence="6" id="KW-0067">ATP-binding</keyword>
<evidence type="ECO:0000256" key="4">
    <source>
        <dbReference type="ARBA" id="ARBA00022741"/>
    </source>
</evidence>
<comment type="catalytic activity">
    <reaction evidence="7">
        <text>L-threonyl-[protein] + ATP = O-phospho-L-threonyl-[protein] + ADP + H(+)</text>
        <dbReference type="Rhea" id="RHEA:46608"/>
        <dbReference type="Rhea" id="RHEA-COMP:11060"/>
        <dbReference type="Rhea" id="RHEA-COMP:11605"/>
        <dbReference type="ChEBI" id="CHEBI:15378"/>
        <dbReference type="ChEBI" id="CHEBI:30013"/>
        <dbReference type="ChEBI" id="CHEBI:30616"/>
        <dbReference type="ChEBI" id="CHEBI:61977"/>
        <dbReference type="ChEBI" id="CHEBI:456216"/>
        <dbReference type="EC" id="2.7.11.1"/>
    </reaction>
</comment>
<dbReference type="SUPFAM" id="SSF56112">
    <property type="entry name" value="Protein kinase-like (PK-like)"/>
    <property type="match status" value="1"/>
</dbReference>
<sequence length="829" mass="92428">MKILDMRPLMPDDPALLDNGTCNYADVLKFHGIEYNTEGYYLVSGSPVNNDKIITVSIIRSQLAEALILLIPVLRAERLPFRLIKNFETAKLVLNGITGFENIGKVLMVYLPSAQNAEHMIQKLVALTSGFTGPAVPGQKYCGGAIYTYHYNFENVAELVFPKEPEQRVFQHKYKVLSNLKPGVKGAVYYGIYVKGLFRVSKCIIKEGKKDMWSDDAGRDMRIRLDWQKRIHDDLTGLVSVPRIIDLFEHEDNAYLVMEFIKGRSLDQVIYDLLNGRSWLQLELKGRYQLIDLLAKVLECVRVLHEKGYVHRDLTPVNFMLNDKGWLYMIDLELAYQTKVCYPLPAFELGTAGFMSPEQQKGEEPTIQEDIYALGGLMVVFLTGLPPVKFDQANPEKLADGLGFLIGSDQMSAIIAACFEPKPDDRPGLAQITEALRAFRSEQPKSSFEFGDLKLEIDNKELIRFAINALTRQEFTMNKGLLKILNAADHRTSNIRQTGSYSAGLASPITGILYVLSLAPDLVDAEVKGFLSEYLDKNREAFLNSGRSDIPGLFSGRAGKALAIDRAMRLAVLEVTPQYQSLIEENIRQTTTILNLADGVAGQLLATLLISKPDQQDEIANRIAVLFQLLRDAQLPDGSWNVGNGPDGKTRVGLGYGVSGIILSLLLHESRYPSAEAKAGITKGLGWLAKNSETKDYSLMNGFNGVALVFTLAFKQYGDQQHLLAAERLLRKNEAFPVYVDNGVAFGLCGLGLVYGLAAGVSDNEQWRLRALWIYTLLVKINLRPERKQISWNMKGVPEHDASLLTGNTGVILFLLQGLAKERNQEIKH</sequence>
<dbReference type="PROSITE" id="PS00109">
    <property type="entry name" value="PROTEIN_KINASE_TYR"/>
    <property type="match status" value="1"/>
</dbReference>
<evidence type="ECO:0000256" key="2">
    <source>
        <dbReference type="ARBA" id="ARBA00022527"/>
    </source>
</evidence>
<dbReference type="GO" id="GO:0005524">
    <property type="term" value="F:ATP binding"/>
    <property type="evidence" value="ECO:0007669"/>
    <property type="project" value="UniProtKB-KW"/>
</dbReference>
<reference evidence="10" key="1">
    <citation type="submission" date="2011-09" db="EMBL/GenBank/DDBJ databases">
        <title>The permanent draft genome of Mucilaginibacter paludis DSM 18603.</title>
        <authorList>
            <consortium name="US DOE Joint Genome Institute (JGI-PGF)"/>
            <person name="Lucas S."/>
            <person name="Han J."/>
            <person name="Lapidus A."/>
            <person name="Bruce D."/>
            <person name="Goodwin L."/>
            <person name="Pitluck S."/>
            <person name="Peters L."/>
            <person name="Kyrpides N."/>
            <person name="Mavromatis K."/>
            <person name="Ivanova N."/>
            <person name="Mikhailova N."/>
            <person name="Held B."/>
            <person name="Detter J.C."/>
            <person name="Tapia R."/>
            <person name="Han C."/>
            <person name="Land M."/>
            <person name="Hauser L."/>
            <person name="Markowitz V."/>
            <person name="Cheng J.-F."/>
            <person name="Hugenholtz P."/>
            <person name="Woyke T."/>
            <person name="Wu D."/>
            <person name="Tindall B."/>
            <person name="Brambilla E."/>
            <person name="Klenk H.-P."/>
            <person name="Eisen J.A."/>
        </authorList>
    </citation>
    <scope>NUCLEOTIDE SEQUENCE [LARGE SCALE GENOMIC DNA]</scope>
    <source>
        <strain evidence="10">DSM 18603</strain>
    </source>
</reference>
<keyword evidence="4" id="KW-0547">Nucleotide-binding</keyword>
<dbReference type="InterPro" id="IPR008266">
    <property type="entry name" value="Tyr_kinase_AS"/>
</dbReference>
<evidence type="ECO:0000256" key="8">
    <source>
        <dbReference type="ARBA" id="ARBA00048679"/>
    </source>
</evidence>
<keyword evidence="11" id="KW-1185">Reference proteome</keyword>
<evidence type="ECO:0000256" key="5">
    <source>
        <dbReference type="ARBA" id="ARBA00022777"/>
    </source>
</evidence>
<feature type="domain" description="Protein kinase" evidence="9">
    <location>
        <begin position="174"/>
        <end position="440"/>
    </location>
</feature>
<dbReference type="Proteomes" id="UP000002774">
    <property type="component" value="Chromosome"/>
</dbReference>
<keyword evidence="3" id="KW-0808">Transferase</keyword>
<dbReference type="RefSeq" id="WP_008507303.1">
    <property type="nucleotide sequence ID" value="NZ_CM001403.1"/>
</dbReference>
<dbReference type="Gene3D" id="1.10.510.10">
    <property type="entry name" value="Transferase(Phosphotransferase) domain 1"/>
    <property type="match status" value="1"/>
</dbReference>
<dbReference type="AlphaFoldDB" id="H1YBU9"/>
<dbReference type="SMART" id="SM00220">
    <property type="entry name" value="S_TKc"/>
    <property type="match status" value="1"/>
</dbReference>
<dbReference type="SMART" id="SM01260">
    <property type="entry name" value="LANC_like"/>
    <property type="match status" value="1"/>
</dbReference>
<evidence type="ECO:0000256" key="6">
    <source>
        <dbReference type="ARBA" id="ARBA00022840"/>
    </source>
</evidence>
<keyword evidence="5 10" id="KW-0418">Kinase</keyword>
<dbReference type="PANTHER" id="PTHR24363:SF0">
    <property type="entry name" value="SERINE_THREONINE KINASE LIKE DOMAIN CONTAINING 1"/>
    <property type="match status" value="1"/>
</dbReference>
<dbReference type="Gene3D" id="3.30.200.20">
    <property type="entry name" value="Phosphorylase Kinase, domain 1"/>
    <property type="match status" value="1"/>
</dbReference>
<dbReference type="GO" id="GO:0031179">
    <property type="term" value="P:peptide modification"/>
    <property type="evidence" value="ECO:0007669"/>
    <property type="project" value="InterPro"/>
</dbReference>
<dbReference type="PROSITE" id="PS50011">
    <property type="entry name" value="PROTEIN_KINASE_DOM"/>
    <property type="match status" value="1"/>
</dbReference>
<dbReference type="SUPFAM" id="SSF158745">
    <property type="entry name" value="LanC-like"/>
    <property type="match status" value="1"/>
</dbReference>
<dbReference type="GO" id="GO:0004674">
    <property type="term" value="F:protein serine/threonine kinase activity"/>
    <property type="evidence" value="ECO:0007669"/>
    <property type="project" value="UniProtKB-KW"/>
</dbReference>
<dbReference type="InterPro" id="IPR011009">
    <property type="entry name" value="Kinase-like_dom_sf"/>
</dbReference>
<dbReference type="Pfam" id="PF05147">
    <property type="entry name" value="LANC_like"/>
    <property type="match status" value="1"/>
</dbReference>
<accession>H1YBU9</accession>
<dbReference type="InterPro" id="IPR007822">
    <property type="entry name" value="LANC-like"/>
</dbReference>
<gene>
    <name evidence="10" type="ORF">Mucpa_2919</name>
</gene>
<dbReference type="OrthoDB" id="9813021at2"/>
<dbReference type="EC" id="2.7.11.1" evidence="1"/>
<name>H1YBU9_9SPHI</name>
<proteinExistence type="predicted"/>
<evidence type="ECO:0000259" key="9">
    <source>
        <dbReference type="PROSITE" id="PS50011"/>
    </source>
</evidence>
<dbReference type="eggNOG" id="COG0515">
    <property type="taxonomic scope" value="Bacteria"/>
</dbReference>
<evidence type="ECO:0000256" key="3">
    <source>
        <dbReference type="ARBA" id="ARBA00022679"/>
    </source>
</evidence>
<dbReference type="HOGENOM" id="CLU_318031_0_0_10"/>
<protein>
    <recommendedName>
        <fullName evidence="1">non-specific serine/threonine protein kinase</fullName>
        <ecNumber evidence="1">2.7.11.1</ecNumber>
    </recommendedName>
</protein>
<dbReference type="PANTHER" id="PTHR24363">
    <property type="entry name" value="SERINE/THREONINE PROTEIN KINASE"/>
    <property type="match status" value="1"/>
</dbReference>
<organism evidence="10 11">
    <name type="scientific">Mucilaginibacter paludis DSM 18603</name>
    <dbReference type="NCBI Taxonomy" id="714943"/>
    <lineage>
        <taxon>Bacteria</taxon>
        <taxon>Pseudomonadati</taxon>
        <taxon>Bacteroidota</taxon>
        <taxon>Sphingobacteriia</taxon>
        <taxon>Sphingobacteriales</taxon>
        <taxon>Sphingobacteriaceae</taxon>
        <taxon>Mucilaginibacter</taxon>
    </lineage>
</organism>
<dbReference type="Pfam" id="PF00069">
    <property type="entry name" value="Pkinase"/>
    <property type="match status" value="1"/>
</dbReference>
<evidence type="ECO:0000256" key="1">
    <source>
        <dbReference type="ARBA" id="ARBA00012513"/>
    </source>
</evidence>
<evidence type="ECO:0000313" key="11">
    <source>
        <dbReference type="Proteomes" id="UP000002774"/>
    </source>
</evidence>
<evidence type="ECO:0000256" key="7">
    <source>
        <dbReference type="ARBA" id="ARBA00047899"/>
    </source>
</evidence>
<dbReference type="EMBL" id="CM001403">
    <property type="protein sequence ID" value="EHQ27027.1"/>
    <property type="molecule type" value="Genomic_DNA"/>
</dbReference>
<evidence type="ECO:0000313" key="10">
    <source>
        <dbReference type="EMBL" id="EHQ27027.1"/>
    </source>
</evidence>